<organism evidence="1 2">
    <name type="scientific">Steinernema glaseri</name>
    <dbReference type="NCBI Taxonomy" id="37863"/>
    <lineage>
        <taxon>Eukaryota</taxon>
        <taxon>Metazoa</taxon>
        <taxon>Ecdysozoa</taxon>
        <taxon>Nematoda</taxon>
        <taxon>Chromadorea</taxon>
        <taxon>Rhabditida</taxon>
        <taxon>Tylenchina</taxon>
        <taxon>Panagrolaimomorpha</taxon>
        <taxon>Strongyloidoidea</taxon>
        <taxon>Steinernematidae</taxon>
        <taxon>Steinernema</taxon>
    </lineage>
</organism>
<keyword evidence="1" id="KW-1185">Reference proteome</keyword>
<evidence type="ECO:0000313" key="1">
    <source>
        <dbReference type="Proteomes" id="UP000095287"/>
    </source>
</evidence>
<protein>
    <submittedName>
        <fullName evidence="2">Lipocalin</fullName>
    </submittedName>
</protein>
<dbReference type="WBParaSite" id="L893_g28775.t1">
    <property type="protein sequence ID" value="L893_g28775.t1"/>
    <property type="gene ID" value="L893_g28775"/>
</dbReference>
<name>A0A1I7ZQH1_9BILA</name>
<reference evidence="2" key="1">
    <citation type="submission" date="2016-11" db="UniProtKB">
        <authorList>
            <consortium name="WormBaseParasite"/>
        </authorList>
    </citation>
    <scope>IDENTIFICATION</scope>
</reference>
<evidence type="ECO:0000313" key="2">
    <source>
        <dbReference type="WBParaSite" id="L893_g28775.t1"/>
    </source>
</evidence>
<dbReference type="AlphaFoldDB" id="A0A1I7ZQH1"/>
<sequence>MMLVTLRILGCASHKREELYVSSMPPLSVPPPAHNMDHVCVSFYEDVVGLLNSRRNELQALQKLSGRWSTVAKRHEKRRLVYEFTLIQDYNNNAWKYQFASTIDESFFSFSELKERNNWRYCQISSVTCYRGTPHHANKEVSESDLFSVLLPFVSSRLCCESTLDLYTKHLSQEDAARILRIFKGKAQLLDITWPNSREVNKYFLQIQVDAGGTAYVTFRL</sequence>
<accession>A0A1I7ZQH1</accession>
<proteinExistence type="predicted"/>
<dbReference type="Proteomes" id="UP000095287">
    <property type="component" value="Unplaced"/>
</dbReference>